<keyword evidence="1" id="KW-0812">Transmembrane</keyword>
<dbReference type="SUPFAM" id="SSF48371">
    <property type="entry name" value="ARM repeat"/>
    <property type="match status" value="1"/>
</dbReference>
<keyword evidence="1" id="KW-0472">Membrane</keyword>
<evidence type="ECO:0000313" key="3">
    <source>
        <dbReference type="Proteomes" id="UP000886476"/>
    </source>
</evidence>
<proteinExistence type="predicted"/>
<comment type="caution">
    <text evidence="2">The sequence shown here is derived from an EMBL/GenBank/DDBJ whole genome shotgun (WGS) entry which is preliminary data.</text>
</comment>
<dbReference type="InterPro" id="IPR016024">
    <property type="entry name" value="ARM-type_fold"/>
</dbReference>
<reference evidence="2" key="1">
    <citation type="submission" date="2020-05" db="EMBL/GenBank/DDBJ databases">
        <title>Nod-independent and nitrogen-fixing Bradyrhizobium aeschynomene sp. nov. isolated from nodules of Aeschynomene indica.</title>
        <authorList>
            <person name="Zhang Z."/>
        </authorList>
    </citation>
    <scope>NUCLEOTIDE SEQUENCE</scope>
    <source>
        <strain evidence="2">83012</strain>
    </source>
</reference>
<dbReference type="Gene3D" id="1.25.10.10">
    <property type="entry name" value="Leucine-rich Repeat Variant"/>
    <property type="match status" value="1"/>
</dbReference>
<feature type="transmembrane region" description="Helical" evidence="1">
    <location>
        <begin position="6"/>
        <end position="30"/>
    </location>
</feature>
<protein>
    <submittedName>
        <fullName evidence="2">HEAT repeat domain-containing protein</fullName>
    </submittedName>
</protein>
<keyword evidence="1" id="KW-1133">Transmembrane helix</keyword>
<organism evidence="2 3">
    <name type="scientific">Bradyrhizobium aeschynomenes</name>
    <dbReference type="NCBI Taxonomy" id="2734909"/>
    <lineage>
        <taxon>Bacteria</taxon>
        <taxon>Pseudomonadati</taxon>
        <taxon>Pseudomonadota</taxon>
        <taxon>Alphaproteobacteria</taxon>
        <taxon>Hyphomicrobiales</taxon>
        <taxon>Nitrobacteraceae</taxon>
        <taxon>Bradyrhizobium</taxon>
    </lineage>
</organism>
<sequence>MTTWTAAILVWGSFFLFCAALLGFWGYAFYIEWQHSPGPQGLKTLADMQRAFRRGSKTSLFDRRRSSAIYAMQQFAEQEADATQRDAIAILMRDEIATALHKTDNGTANDVRRMLDTLRAAAPSWEADFLERVARSKLEGWVRGYALDRLVGLRGPETLGILLELIDDTSVAHAVALAIARLGRRAATPEVIAALERTLTDSQNGWAPSAAAQALISLGQATTPILARHLDRFDPWTAFTVRVTIAELDAGALIERLITSGVVAEHRRKLIKPAVINKMQQVLSGGDGFKAVTALLQRLRAIYIFDTEWDPVPDYEALLQELARIGGPRVTITDIALQMDGEACREVACQVAGQPARFSPQFMGDWTDLSAVLNGLNAALAVADRPERFANLFSGDQNACVIVGHHDGLVELETRLGLPIDPGAKAAISIGAAAEDHVAAQLAASGLKVSRG</sequence>
<dbReference type="RefSeq" id="WP_172111991.1">
    <property type="nucleotide sequence ID" value="NZ_JABFDN010000005.1"/>
</dbReference>
<evidence type="ECO:0000256" key="1">
    <source>
        <dbReference type="SAM" id="Phobius"/>
    </source>
</evidence>
<name>A0ABX2CFB6_9BRAD</name>
<dbReference type="EMBL" id="JABFDN010000005">
    <property type="protein sequence ID" value="NPU66899.1"/>
    <property type="molecule type" value="Genomic_DNA"/>
</dbReference>
<evidence type="ECO:0000313" key="2">
    <source>
        <dbReference type="EMBL" id="NPU66899.1"/>
    </source>
</evidence>
<dbReference type="Proteomes" id="UP000886476">
    <property type="component" value="Unassembled WGS sequence"/>
</dbReference>
<keyword evidence="3" id="KW-1185">Reference proteome</keyword>
<gene>
    <name evidence="2" type="ORF">HL667_17990</name>
</gene>
<dbReference type="InterPro" id="IPR011989">
    <property type="entry name" value="ARM-like"/>
</dbReference>
<accession>A0ABX2CFB6</accession>